<organism evidence="1 2">
    <name type="scientific">Melastoma candidum</name>
    <dbReference type="NCBI Taxonomy" id="119954"/>
    <lineage>
        <taxon>Eukaryota</taxon>
        <taxon>Viridiplantae</taxon>
        <taxon>Streptophyta</taxon>
        <taxon>Embryophyta</taxon>
        <taxon>Tracheophyta</taxon>
        <taxon>Spermatophyta</taxon>
        <taxon>Magnoliopsida</taxon>
        <taxon>eudicotyledons</taxon>
        <taxon>Gunneridae</taxon>
        <taxon>Pentapetalae</taxon>
        <taxon>rosids</taxon>
        <taxon>malvids</taxon>
        <taxon>Myrtales</taxon>
        <taxon>Melastomataceae</taxon>
        <taxon>Melastomatoideae</taxon>
        <taxon>Melastomateae</taxon>
        <taxon>Melastoma</taxon>
    </lineage>
</organism>
<dbReference type="Proteomes" id="UP001057402">
    <property type="component" value="Chromosome 3"/>
</dbReference>
<name>A0ACB9RU77_9MYRT</name>
<evidence type="ECO:0000313" key="1">
    <source>
        <dbReference type="EMBL" id="KAI4381381.1"/>
    </source>
</evidence>
<sequence>MVVLNALVLLLLATFARPSRAVYCICKDGASIQAMQNDIDYACGSGADCSGIQQNGSCYQPNTVRDHCNYAVNSYFQRKGQSPGGLYPAAAPGNLYPASTVHHLHTGFWASKRSDRDDLSKGHVVCGFPGWVGGWWGQNPGEYGDDEKEKGGKSAEGGGGHSDKSMYMVENKGGAIACMLLSLVLLGTWPALFTLLERRGRLPQHTYLDYSLSNLLSALLLAFTLGQVGVSSPVSPNFLDQLSQDNWPSVLFAMAGGVFLSLGNLATQYALALVGLSVSVVITSSITVVIGTTVNYFLDNEINNPNVLFPGVACFVIAVCLASAVHTSNASDIEKQVQISGGNIEYKDFTYERVPTAGDRLEQSDVVDGLTEKAEGRVAEYLIEVDNRRAIKVLGKKPLLGLLISLSAGLCFALFSPAFNLATNDQWHLLKEGVAHLTVYTAFFYFSLSCFIVAIILNIVFLYRPVLDLPHSSFKAYLGDWNGRGWALLAGLLCGLGNGLQFMGGEAAGYAASDAVQALPLVSTFWGIVLFGEYRHSSRRTYWLLISMLFAFVVAVSLLIASAGQRDQNTGRFLFGLEFWSGKSSFPSIEGRLQHDPQQYSIESMGLEFSLHRLKFAIRLEDHNMLSSLNAEYNQVSTGNHERDWPGTGSFHRNMDTGGESGVLAETMFFTFLLRTRINFGRHMGYHTKCDVTFLRCNKEVLYLVQIIEHCLASAERQKQQWLILLVHRVLGYSSDATYAAEGSFGETMCKDSLQKLFWQKLKVDFAILGHVHSYERTCPVYQVLVEEILQRNIDGTVRIAAGGAGASLSPFMKLQTTWSLYRDFNHGLVKLTVFNHSNLLFEYKKSRDGMVYDSLWIKRDLPRYPGMHSG</sequence>
<comment type="caution">
    <text evidence="1">The sequence shown here is derived from an EMBL/GenBank/DDBJ whole genome shotgun (WGS) entry which is preliminary data.</text>
</comment>
<reference evidence="2" key="1">
    <citation type="journal article" date="2023" name="Front. Plant Sci.">
        <title>Chromosomal-level genome assembly of Melastoma candidum provides insights into trichome evolution.</title>
        <authorList>
            <person name="Zhong Y."/>
            <person name="Wu W."/>
            <person name="Sun C."/>
            <person name="Zou P."/>
            <person name="Liu Y."/>
            <person name="Dai S."/>
            <person name="Zhou R."/>
        </authorList>
    </citation>
    <scope>NUCLEOTIDE SEQUENCE [LARGE SCALE GENOMIC DNA]</scope>
</reference>
<gene>
    <name evidence="1" type="ORF">MLD38_007454</name>
</gene>
<evidence type="ECO:0000313" key="2">
    <source>
        <dbReference type="Proteomes" id="UP001057402"/>
    </source>
</evidence>
<protein>
    <submittedName>
        <fullName evidence="1">Uncharacterized protein</fullName>
    </submittedName>
</protein>
<proteinExistence type="predicted"/>
<keyword evidence="2" id="KW-1185">Reference proteome</keyword>
<accession>A0ACB9RU77</accession>
<dbReference type="EMBL" id="CM042882">
    <property type="protein sequence ID" value="KAI4381381.1"/>
    <property type="molecule type" value="Genomic_DNA"/>
</dbReference>